<accession>A0A7W6BZD2</accession>
<keyword evidence="4" id="KW-0413">Isomerase</keyword>
<dbReference type="EC" id="5.1.3.2" evidence="4"/>
<proteinExistence type="inferred from homology"/>
<dbReference type="AlphaFoldDB" id="A0A7W6BZD2"/>
<dbReference type="Gene3D" id="3.40.50.720">
    <property type="entry name" value="NAD(P)-binding Rossmann-like Domain"/>
    <property type="match status" value="1"/>
</dbReference>
<evidence type="ECO:0000259" key="3">
    <source>
        <dbReference type="Pfam" id="PF01370"/>
    </source>
</evidence>
<dbReference type="InterPro" id="IPR036291">
    <property type="entry name" value="NAD(P)-bd_dom_sf"/>
</dbReference>
<sequence length="292" mass="30752">MTRLLVSQGHHVTALVHRSPVPSFPGPGTIRTIVGDLCGEALVDDAVADADVVCHLAAFLPPDYADPAYAQACFETNAMAVLRLATCCAGAGKRLVHCSSGQAYAWSGDAITEDAALYPAERATFYLASKLTGELFVEHLRRRHGLASIVFRVGSCYGPGMERGSVVGFFMAQASAGKPLPVHDGGTAECDFVHVDDVARLIEAAVRGGEPGVYNAGSGMAHSVLDLARAVRATFPDFAVTIEAQPFAGEPQRSFPALSMAKTQAMWGHVPTSLVDGLAMLRARSEEPVPCA</sequence>
<comment type="pathway">
    <text evidence="1">Bacterial outer membrane biogenesis; LPS O-antigen biosynthesis.</text>
</comment>
<dbReference type="PANTHER" id="PTHR43000">
    <property type="entry name" value="DTDP-D-GLUCOSE 4,6-DEHYDRATASE-RELATED"/>
    <property type="match status" value="1"/>
</dbReference>
<name>A0A7W6BZD2_9HYPH</name>
<dbReference type="Pfam" id="PF01370">
    <property type="entry name" value="Epimerase"/>
    <property type="match status" value="1"/>
</dbReference>
<reference evidence="4 5" key="1">
    <citation type="submission" date="2020-08" db="EMBL/GenBank/DDBJ databases">
        <title>Genomic Encyclopedia of Type Strains, Phase IV (KMG-IV): sequencing the most valuable type-strain genomes for metagenomic binning, comparative biology and taxonomic classification.</title>
        <authorList>
            <person name="Goeker M."/>
        </authorList>
    </citation>
    <scope>NUCLEOTIDE SEQUENCE [LARGE SCALE GENOMIC DNA]</scope>
    <source>
        <strain evidence="4 5">DSM 25024</strain>
    </source>
</reference>
<keyword evidence="5" id="KW-1185">Reference proteome</keyword>
<dbReference type="Proteomes" id="UP000531216">
    <property type="component" value="Unassembled WGS sequence"/>
</dbReference>
<comment type="caution">
    <text evidence="4">The sequence shown here is derived from an EMBL/GenBank/DDBJ whole genome shotgun (WGS) entry which is preliminary data.</text>
</comment>
<evidence type="ECO:0000313" key="5">
    <source>
        <dbReference type="Proteomes" id="UP000531216"/>
    </source>
</evidence>
<protein>
    <submittedName>
        <fullName evidence="4">UDP-glucose 4-epimerase</fullName>
        <ecNumber evidence="4">5.1.3.2</ecNumber>
    </submittedName>
</protein>
<evidence type="ECO:0000256" key="2">
    <source>
        <dbReference type="ARBA" id="ARBA00007637"/>
    </source>
</evidence>
<dbReference type="InterPro" id="IPR001509">
    <property type="entry name" value="Epimerase_deHydtase"/>
</dbReference>
<dbReference type="SUPFAM" id="SSF51735">
    <property type="entry name" value="NAD(P)-binding Rossmann-fold domains"/>
    <property type="match status" value="1"/>
</dbReference>
<dbReference type="EMBL" id="JACIDO010000010">
    <property type="protein sequence ID" value="MBB3937540.1"/>
    <property type="molecule type" value="Genomic_DNA"/>
</dbReference>
<organism evidence="4 5">
    <name type="scientific">Aureimonas phyllosphaerae</name>
    <dbReference type="NCBI Taxonomy" id="1166078"/>
    <lineage>
        <taxon>Bacteria</taxon>
        <taxon>Pseudomonadati</taxon>
        <taxon>Pseudomonadota</taxon>
        <taxon>Alphaproteobacteria</taxon>
        <taxon>Hyphomicrobiales</taxon>
        <taxon>Aurantimonadaceae</taxon>
        <taxon>Aureimonas</taxon>
    </lineage>
</organism>
<comment type="similarity">
    <text evidence="2">Belongs to the NAD(P)-dependent epimerase/dehydratase family.</text>
</comment>
<evidence type="ECO:0000313" key="4">
    <source>
        <dbReference type="EMBL" id="MBB3937540.1"/>
    </source>
</evidence>
<evidence type="ECO:0000256" key="1">
    <source>
        <dbReference type="ARBA" id="ARBA00005125"/>
    </source>
</evidence>
<dbReference type="GO" id="GO:0003978">
    <property type="term" value="F:UDP-glucose 4-epimerase activity"/>
    <property type="evidence" value="ECO:0007669"/>
    <property type="project" value="UniProtKB-EC"/>
</dbReference>
<gene>
    <name evidence="4" type="ORF">GGR05_003707</name>
</gene>
<feature type="domain" description="NAD-dependent epimerase/dehydratase" evidence="3">
    <location>
        <begin position="2"/>
        <end position="217"/>
    </location>
</feature>